<evidence type="ECO:0000256" key="1">
    <source>
        <dbReference type="SAM" id="SignalP"/>
    </source>
</evidence>
<protein>
    <submittedName>
        <fullName evidence="3">PorT family protein</fullName>
    </submittedName>
</protein>
<gene>
    <name evidence="3" type="ORF">FRY74_04050</name>
</gene>
<keyword evidence="4" id="KW-1185">Reference proteome</keyword>
<feature type="signal peptide" evidence="1">
    <location>
        <begin position="1"/>
        <end position="24"/>
    </location>
</feature>
<dbReference type="OrthoDB" id="1467485at2"/>
<dbReference type="Proteomes" id="UP000321721">
    <property type="component" value="Unassembled WGS sequence"/>
</dbReference>
<organism evidence="3 4">
    <name type="scientific">Vicingus serpentipes</name>
    <dbReference type="NCBI Taxonomy" id="1926625"/>
    <lineage>
        <taxon>Bacteria</taxon>
        <taxon>Pseudomonadati</taxon>
        <taxon>Bacteroidota</taxon>
        <taxon>Flavobacteriia</taxon>
        <taxon>Flavobacteriales</taxon>
        <taxon>Vicingaceae</taxon>
        <taxon>Vicingus</taxon>
    </lineage>
</organism>
<reference evidence="3 4" key="1">
    <citation type="submission" date="2019-08" db="EMBL/GenBank/DDBJ databases">
        <title>Genome of Vicingus serpentipes NCIMB 15042.</title>
        <authorList>
            <person name="Bowman J.P."/>
        </authorList>
    </citation>
    <scope>NUCLEOTIDE SEQUENCE [LARGE SCALE GENOMIC DNA]</scope>
    <source>
        <strain evidence="3 4">NCIMB 15042</strain>
    </source>
</reference>
<proteinExistence type="predicted"/>
<accession>A0A5C6RTG3</accession>
<evidence type="ECO:0000259" key="2">
    <source>
        <dbReference type="Pfam" id="PF13568"/>
    </source>
</evidence>
<feature type="chain" id="PRO_5022902151" evidence="1">
    <location>
        <begin position="25"/>
        <end position="241"/>
    </location>
</feature>
<dbReference type="Pfam" id="PF13568">
    <property type="entry name" value="OMP_b-brl_2"/>
    <property type="match status" value="1"/>
</dbReference>
<name>A0A5C6RTG3_9FLAO</name>
<comment type="caution">
    <text evidence="3">The sequence shown here is derived from an EMBL/GenBank/DDBJ whole genome shotgun (WGS) entry which is preliminary data.</text>
</comment>
<dbReference type="EMBL" id="VOOS01000002">
    <property type="protein sequence ID" value="TXB65746.1"/>
    <property type="molecule type" value="Genomic_DNA"/>
</dbReference>
<dbReference type="InterPro" id="IPR025665">
    <property type="entry name" value="Beta-barrel_OMP_2"/>
</dbReference>
<dbReference type="AlphaFoldDB" id="A0A5C6RTG3"/>
<evidence type="ECO:0000313" key="4">
    <source>
        <dbReference type="Proteomes" id="UP000321721"/>
    </source>
</evidence>
<sequence length="241" mass="27306">MFKTKQRTLLILFLLTFGFTSAQKSTTLNLPKFDHRFMHFGFLLGVNSANFALDRYSPNVEGSDSLYILEPNSTTGFNLGIISAMHLGEHFSLRFTPNLAFAQRKLTYTFQTIDGEKKYVKDIESTLINFPINLKFKSTRVNNFSAYIIGGFAYSLDLASNESAVNDSKDPNDIIVKLKPNDFMGQIGFGTDFYLEYFKFGVELKMSYGLKGLDVKEDNAFSNPIEKLKSKMFLLSLTFEG</sequence>
<keyword evidence="1" id="KW-0732">Signal</keyword>
<dbReference type="RefSeq" id="WP_147098888.1">
    <property type="nucleotide sequence ID" value="NZ_VOOS01000002.1"/>
</dbReference>
<feature type="domain" description="Outer membrane protein beta-barrel" evidence="2">
    <location>
        <begin position="22"/>
        <end position="212"/>
    </location>
</feature>
<evidence type="ECO:0000313" key="3">
    <source>
        <dbReference type="EMBL" id="TXB65746.1"/>
    </source>
</evidence>